<keyword evidence="6" id="KW-0274">FAD</keyword>
<evidence type="ECO:0000256" key="1">
    <source>
        <dbReference type="ARBA" id="ARBA00001974"/>
    </source>
</evidence>
<dbReference type="Gene3D" id="3.30.390.120">
    <property type="match status" value="1"/>
</dbReference>
<accession>A0ABV7EUA6</accession>
<evidence type="ECO:0000256" key="7">
    <source>
        <dbReference type="ARBA" id="ARBA00023002"/>
    </source>
</evidence>
<proteinExistence type="inferred from homology"/>
<dbReference type="PANTHER" id="PTHR43429:SF3">
    <property type="entry name" value="NITRITE REDUCTASE [NAD(P)H]"/>
    <property type="match status" value="1"/>
</dbReference>
<keyword evidence="4" id="KW-0963">Cytoplasm</keyword>
<dbReference type="Pfam" id="PF18113">
    <property type="entry name" value="Rbx_binding"/>
    <property type="match status" value="1"/>
</dbReference>
<dbReference type="InterPro" id="IPR050260">
    <property type="entry name" value="FAD-bd_OxRdtase"/>
</dbReference>
<dbReference type="PRINTS" id="PR00411">
    <property type="entry name" value="PNDRDTASEI"/>
</dbReference>
<keyword evidence="8" id="KW-0520">NAD</keyword>
<evidence type="ECO:0000256" key="2">
    <source>
        <dbReference type="ARBA" id="ARBA00004496"/>
    </source>
</evidence>
<keyword evidence="12" id="KW-1185">Reference proteome</keyword>
<dbReference type="InterPro" id="IPR023753">
    <property type="entry name" value="FAD/NAD-binding_dom"/>
</dbReference>
<sequence length="386" mass="40713">MSVQANAIVVVGSGLSGYTLIRQLRAYDPGRPVTLVTADGGEVYSKPLLSNALAQHQTPDSMIQKSAQAKAAELGVQLVTHCRVLDIDADARVLHTTRGDIGYGDLVLATGGRQRVIVPDAADARWIDTVNNLDDYRRWYAKLESGVQRVLLIGAGLIGCEFADDLMHRGIGVTMVDPAPWPLSRLVPEALGATLANALSENGADVRTGRHVKRLEREGDGFRATLDDGSPVAADLVMSAVGLVPETELARSAGVQVAQGVLVDERLATSDPHIYAMGDCAQTGAGVLPYILPLMAQAKVLAQVLAGQDVRLTMKAMPVVVKTSSLPLVVCPPRVDAAGQWQVEGSGRHLKAVFRGTAGDPLGFALAGNASAERGELSRTMPPLLA</sequence>
<evidence type="ECO:0000259" key="10">
    <source>
        <dbReference type="Pfam" id="PF18113"/>
    </source>
</evidence>
<evidence type="ECO:0000313" key="12">
    <source>
        <dbReference type="Proteomes" id="UP001595462"/>
    </source>
</evidence>
<keyword evidence="7" id="KW-0560">Oxidoreductase</keyword>
<feature type="domain" description="Rubredoxin binding" evidence="10">
    <location>
        <begin position="312"/>
        <end position="380"/>
    </location>
</feature>
<evidence type="ECO:0000256" key="4">
    <source>
        <dbReference type="ARBA" id="ARBA00022490"/>
    </source>
</evidence>
<evidence type="ECO:0000259" key="9">
    <source>
        <dbReference type="Pfam" id="PF07992"/>
    </source>
</evidence>
<feature type="domain" description="FAD/NAD(P)-binding" evidence="9">
    <location>
        <begin position="8"/>
        <end position="283"/>
    </location>
</feature>
<evidence type="ECO:0000256" key="8">
    <source>
        <dbReference type="ARBA" id="ARBA00023027"/>
    </source>
</evidence>
<organism evidence="11 12">
    <name type="scientific">Salinisphaera aquimarina</name>
    <dbReference type="NCBI Taxonomy" id="2094031"/>
    <lineage>
        <taxon>Bacteria</taxon>
        <taxon>Pseudomonadati</taxon>
        <taxon>Pseudomonadota</taxon>
        <taxon>Gammaproteobacteria</taxon>
        <taxon>Salinisphaerales</taxon>
        <taxon>Salinisphaeraceae</taxon>
        <taxon>Salinisphaera</taxon>
    </lineage>
</organism>
<gene>
    <name evidence="11" type="ORF">ACFOSU_14720</name>
</gene>
<protein>
    <submittedName>
        <fullName evidence="11">NAD(P)/FAD-dependent oxidoreductase</fullName>
    </submittedName>
</protein>
<dbReference type="Gene3D" id="3.50.50.60">
    <property type="entry name" value="FAD/NAD(P)-binding domain"/>
    <property type="match status" value="2"/>
</dbReference>
<dbReference type="EMBL" id="JBHRSS010000007">
    <property type="protein sequence ID" value="MFC3105132.1"/>
    <property type="molecule type" value="Genomic_DNA"/>
</dbReference>
<comment type="cofactor">
    <cofactor evidence="1">
        <name>FAD</name>
        <dbReference type="ChEBI" id="CHEBI:57692"/>
    </cofactor>
</comment>
<reference evidence="12" key="1">
    <citation type="journal article" date="2019" name="Int. J. Syst. Evol. Microbiol.">
        <title>The Global Catalogue of Microorganisms (GCM) 10K type strain sequencing project: providing services to taxonomists for standard genome sequencing and annotation.</title>
        <authorList>
            <consortium name="The Broad Institute Genomics Platform"/>
            <consortium name="The Broad Institute Genome Sequencing Center for Infectious Disease"/>
            <person name="Wu L."/>
            <person name="Ma J."/>
        </authorList>
    </citation>
    <scope>NUCLEOTIDE SEQUENCE [LARGE SCALE GENOMIC DNA]</scope>
    <source>
        <strain evidence="12">KCTC 52640</strain>
    </source>
</reference>
<evidence type="ECO:0000256" key="5">
    <source>
        <dbReference type="ARBA" id="ARBA00022630"/>
    </source>
</evidence>
<keyword evidence="5" id="KW-0285">Flavoprotein</keyword>
<comment type="caution">
    <text evidence="11">The sequence shown here is derived from an EMBL/GenBank/DDBJ whole genome shotgun (WGS) entry which is preliminary data.</text>
</comment>
<evidence type="ECO:0000256" key="6">
    <source>
        <dbReference type="ARBA" id="ARBA00022827"/>
    </source>
</evidence>
<dbReference type="RefSeq" id="WP_380690692.1">
    <property type="nucleotide sequence ID" value="NZ_JBHRSS010000007.1"/>
</dbReference>
<dbReference type="PRINTS" id="PR00368">
    <property type="entry name" value="FADPNR"/>
</dbReference>
<dbReference type="InterPro" id="IPR041364">
    <property type="entry name" value="Rbx-bd"/>
</dbReference>
<evidence type="ECO:0000313" key="11">
    <source>
        <dbReference type="EMBL" id="MFC3105132.1"/>
    </source>
</evidence>
<name>A0ABV7EUA6_9GAMM</name>
<dbReference type="Proteomes" id="UP001595462">
    <property type="component" value="Unassembled WGS sequence"/>
</dbReference>
<evidence type="ECO:0000256" key="3">
    <source>
        <dbReference type="ARBA" id="ARBA00006442"/>
    </source>
</evidence>
<dbReference type="InterPro" id="IPR036188">
    <property type="entry name" value="FAD/NAD-bd_sf"/>
</dbReference>
<dbReference type="SUPFAM" id="SSF51905">
    <property type="entry name" value="FAD/NAD(P)-binding domain"/>
    <property type="match status" value="1"/>
</dbReference>
<comment type="similarity">
    <text evidence="3">Belongs to the FAD-dependent oxidoreductase family.</text>
</comment>
<comment type="subcellular location">
    <subcellularLocation>
        <location evidence="2">Cytoplasm</location>
    </subcellularLocation>
</comment>
<dbReference type="PANTHER" id="PTHR43429">
    <property type="entry name" value="PYRIDINE NUCLEOTIDE-DISULFIDE OXIDOREDUCTASE DOMAIN-CONTAINING"/>
    <property type="match status" value="1"/>
</dbReference>
<dbReference type="Pfam" id="PF07992">
    <property type="entry name" value="Pyr_redox_2"/>
    <property type="match status" value="1"/>
</dbReference>